<gene>
    <name evidence="2" type="ORF">SDC9_69437</name>
</gene>
<feature type="compositionally biased region" description="Basic and acidic residues" evidence="1">
    <location>
        <begin position="14"/>
        <end position="46"/>
    </location>
</feature>
<evidence type="ECO:0000256" key="1">
    <source>
        <dbReference type="SAM" id="MobiDB-lite"/>
    </source>
</evidence>
<feature type="compositionally biased region" description="Basic and acidic residues" evidence="1">
    <location>
        <begin position="53"/>
        <end position="62"/>
    </location>
</feature>
<evidence type="ECO:0000313" key="2">
    <source>
        <dbReference type="EMBL" id="MPM22976.1"/>
    </source>
</evidence>
<comment type="caution">
    <text evidence="2">The sequence shown here is derived from an EMBL/GenBank/DDBJ whole genome shotgun (WGS) entry which is preliminary data.</text>
</comment>
<dbReference type="EMBL" id="VSSQ01003929">
    <property type="protein sequence ID" value="MPM22976.1"/>
    <property type="molecule type" value="Genomic_DNA"/>
</dbReference>
<name>A0A644Y378_9ZZZZ</name>
<protein>
    <submittedName>
        <fullName evidence="2">Uncharacterized protein</fullName>
    </submittedName>
</protein>
<organism evidence="2">
    <name type="scientific">bioreactor metagenome</name>
    <dbReference type="NCBI Taxonomy" id="1076179"/>
    <lineage>
        <taxon>unclassified sequences</taxon>
        <taxon>metagenomes</taxon>
        <taxon>ecological metagenomes</taxon>
    </lineage>
</organism>
<sequence length="158" mass="18077">MDEVAVQGDGNDQLADHLEHQDDKQQLLLEGKAESGECKSCRDRDQQISQRRKQGDFERVEQVRGNSAVSDDVQIVLCTPDFWKEFGRVAENLSFCLQREHDHPDDRSDEQQDDHGEQDIEEQDETFGCFLFHGLAPIGCRRCSRRARIGSRSLQCLG</sequence>
<feature type="region of interest" description="Disordered" evidence="1">
    <location>
        <begin position="1"/>
        <end position="65"/>
    </location>
</feature>
<reference evidence="2" key="1">
    <citation type="submission" date="2019-08" db="EMBL/GenBank/DDBJ databases">
        <authorList>
            <person name="Kucharzyk K."/>
            <person name="Murdoch R.W."/>
            <person name="Higgins S."/>
            <person name="Loffler F."/>
        </authorList>
    </citation>
    <scope>NUCLEOTIDE SEQUENCE</scope>
</reference>
<proteinExistence type="predicted"/>
<accession>A0A644Y378</accession>
<dbReference type="AlphaFoldDB" id="A0A644Y378"/>